<dbReference type="Pfam" id="PF01833">
    <property type="entry name" value="TIG"/>
    <property type="match status" value="1"/>
</dbReference>
<dbReference type="Pfam" id="PF12774">
    <property type="entry name" value="AAA_6"/>
    <property type="match status" value="1"/>
</dbReference>
<dbReference type="SUPFAM" id="SSF117281">
    <property type="entry name" value="Kelch motif"/>
    <property type="match status" value="2"/>
</dbReference>
<sequence>MQQDAVMTWAPVAHEGEEKPSPRSAHSLVQNGSEAWMFGGCDKRRPPGPNNELYKLDMSDKETFYWMRINASNPPPARWHHTAHLLKDNKTMLVFGGFSADKITRYFNDLWYFDTEEETWSQPPPAETALAEGNTVPTLKMPWPGVPTPRGAHATCLVNSSLYLHGGYGGGGFARKDFGDLHSLDLETYVWEELETTGDAPEPRSGHQLLCVEDRVLYLMGGWNSNRQFDDVHVFTLETRAWSQPESASGEENFGPPRWNFTAVSVFAVPFWKIFMFGGNSGDLVDGKPTGVYQNDLQVLECGADVWKRPETVGSIPPPRSDAPMTFESESGTLLMYGGWQHAWPGDCHTCDVLEVVGPPYSVDSISPTIGPVTGNTLCEIKGMGFTSVRGDVTVRFACVKGYEEGSNGSVVDDATLLVETPNYEAYGPLDVEIRVAIGSKPLTNSKVSASYFSVTDANQCLAFGPGLVNGVLAGTECQICIQAKDFTGSNRTCGMDEFSIRIEPPPPDEAARELDEAAILEQSKSAEGYNELYAIQDQVTAEEELKVLVMLSDEGDGTYLAEFEPSVAGEYKVHIEFNGTFDGPSGPIRGSPFTFVAQEAYQYVADHPKDFSYLEGADPDQRALNEINSFDGPLLIADIVAKIKGIRDFAGKKKRGLAKLDPQNYDDMGPLIEGKEHLRDIARVADEYALCMDSTRACLHYLKARQLPVDRLFDQLGKALADWTEVLESVEPKVKAITPTTIHFAEKTMAAMCAYEESIQQMDTDFRADKCFLLECGSEDAFKLLDTYAKDFEKELKVLEHNANLCAVFEFPEKIDVARGVLETMIQLIDDQRDAWAVAEDVAGFIGTSQAMLWRELVIEDIEDGSKAQLKKLSGLKKTVKKTGLYVDVSKNIKNFINTIPLIAALRSPSMRPRHWELLRKATGKEFVPPHEDEDLQLGGLLSLNLHEFNTDVEEICDQATKEEKIEVNLGALNERWVKIEFLCDFYKGTDVPLLKFGEEDYEALENDQLTVQGMMASRYIAQFEKEVSMWSVALLNVADVFTTINEIQRTWSYLEPLFIHSDEVKRELPVDAERFAGIDVEIKDILTTSWDTRNIKEARSRRFEACNVDGMLERLEGELAGLDLCKKSLADFLDGRRRQFPRYYFTSEADLLDILSNGSVPEKVMVHTSKIYLSTKVLTLSEDERTASNRPIAVGFVAGVGKEYVPFEPAVPLEGKVEIYMQTVLDAMKITLYENLKRSVVRYAQMERKQWVMFKEGGRPADPAQIILLTLAINYVQGVEDAFTKMQEGNANGMVEYNQLQIDDLSDLVRLTGGDLDGENRTRIMVCITMDSHGRDIVQKLIREKVSDATEFQWQSQLKHKYRETPSTAGMMCFPTRDPHLRDPPGNPETGLGGKRAEIAICDAIMPYDYEYLGNGPRLVITPLTDRIYVTATQSLTLMMGCAPAGPAGTGKTESTKDLGSALAKVVYVFNCSPEMDYKGLGNIFKGLGSSGAWGCFDEFNRLIPEVLSVCTVQFKAVCDAIKAGASRVVVEGDEVSLDSTCGAYITMNPGYLGRSALPEGLKALFRPMTVMVPDLVLICENMLMAQGFVEAKSLASKFYGLYSLLKELLSKQLHYDWGLRAVKSVLVIAGAMKRADPDLPEGSVLLRALRDSNIPKIVKEDEVVFFGLLGDLFPGLNPPRARDETLEANVVRACEELNLDPDDAFCLKCVQMKELLDIRHCVFLMGPAAAGKSECWRILAKARELMGPELKTGIWDVNPKAVETQELYGYISMATREWKDGLLSTVMRNIGAIPDELPKWIMLDGDLDANWIESMNSVMDDNRMLTLASNERIPLKPHMRMVFEIRDLKHATPATVSRAGILYISTNQGTQWRSLIKSFVKQRTESDEVKVWLQELFDEYLADSLLWLLLNVKQVLPLEDMNIVQSMLYMLELLLTPRNTDTRENLEVVFNYCAVWALGGPLGMSDDGVDFRAMMSDYWTSQWKNVKFPKKGSASTVFDYYLDPKTNDFEPWAKSPYFFSIDYDPATMNMSAITVPTSETCSVAFWMTDLVKKHRPVMLAGPSGTGKTQQVNGILKAMDPSAFLSATINFNFYTTSAVLGNTMCLPLEKKTGTNFGPPGIAHLVYFVDDLNLPEVDKYMTQSAIALLRQQMEYGHIYDMTKLAQNPVKSISKTQVVACMNPGAGSFFINPRLQRWFVTFAIGMPQRASLNVIYDTFLNGHLSRGFADEVLALKDSVIKGAMNLHGEVMQKFRKTAANFHYEFNIRHLATVFQGLLMGRPEQINTGEKLAHMWLHESERVYGDRLVSPEDLKKYNDLAQGQARKIFSQFPVDKFYAKENADPLVFCHFCEDIEEHTYDQVQGVDKMLAVLENALEQYNESNAVMDLVLFEDAMKHIARISRIVLNEGGHALLVGVGGSGKQSLSRLAAFICHYVVIQIVISSTYSISDLKEDLKVMYTKARSPRFEAGLKEEGVMFLLTDSQITNERFLIYINDLLASGNIPDLFAVDEVDGICGAVGNRCKASGMEPTRGNCWDFYIGEIRKNLHVVLCFSPVGDDFRNRSRKFPALVNSTVIDWFQPWPEDALLSVGQRFLGEMDLGTPLQRTAVEKFMPYSFIETNELAKRFQKEERRHVYSTPKSFLEMLKLYQVLLEHKRDTSDYSIGRLKAGLQKMQETADAVAEIEAGLKITLEDAEVKKTKAEGIAEVVGKEKAFVEGETAKAEKEAALVAVIQKDVGEKQRSTAEDLAKAEPAVEAAMAALDSLDPKSLTECKGMIKPPGGVDDVFAASMVLLAGIYPNIQHKKLKVKDRSWDAAKKQCLGNIKEYIEYLKEIKVKVDESADLSVQMKEVRPLIALEHFNVETIKGKNSAAAGVTGFILNIVIYYDIVVTVEPKRKALAEANAQLEAANTKLAEVNALVKDLTEKLAVLTKELNEAMADKAQAEAAVAKGMQKLDLAQRLTSALASENERWKESVAQMEIDRNLLTGDVLLASAFISYAGPFTKSFRDSLMRGFFEAQWKAFGGLAEGIEEPEGYVAPPMSRVLNPISVLATAQEIASWNQDTLPADPVSTENGSIVSNTARWPLIIDPQLQGISWLRHKEGHASRNCQIVRLGQKDMMRKLERALESGHTIIIENLGESLDAVLAPVIQRATIKRGRTLYVKVGDSEVEFHPDFRLYLHTKLSNPHYPPEIQAETTLINFTVTQAGLSDQLNVLVLGKERADLSEMSEVLVKQQTGFKIKMGELEDEILDRLANAEGDITEDVELIEGLEETKRISTGPCTDITKKSAVAKETQASIEITSRKYKSVADRSSMLFFLMSDLAKIHSYYVYSLAAYTKVFYRGIDLVTDKPEPELDDEGNELPVKVVELNDEELAARCIVLNKSITLTTFNYLRRGLFEKDKLTVATLVTTRILVDNDLLPGEDVSYLFLGKVHPDPGNMGPLHEWMPEQLWPKIKALEGLKQFSGLGDAMHSDSDDWLQWFDGATPEVAKFPGDWQKNLSPFDRLILLRALRPDRCSNALAAWIGDVMGKEYVEQAPFNMPATYEETSPQTPTFFVLFPGVDPTPWVEELGKELGISEAEGTFCNISMGQGQEKPAEAIVERYAKNGGWVMLQNCHLMSSWVPSLERLLEVVQEGAHADFRCYISAEAPGALSGPNMPESLLQSCIKVANEAPADIKSNLTRSWAEFGQERIDASSKPDDFKACLFSLCWFHSIILGRRRFGPQGWSRAYSFNTGDLVICSNVLTSYIDAADAAGLGVPWADLRYIFGEIMYGGHITDAWDRRTNNTYLAELMKPELRPEGEAKVGLELGPGFPSPDPTTLDYEGYAQYIDTKMPKESPPLFGLHPNAEIGYLTSSTANLFSTIVSLGGGGGGGGGAGDVVKATMADLLDRCPEELQMVLIDQMAEPLLAEPSQGPYVVCALQECRRMNVLLGVITKSLSDLEKGLAGTLNMTQAIEDLIAALTISEWPGRNPYSQCAWEKFSWPSKKSLLPQYADMIKRHGQLTSWTETLATPISVWLSGLFNPMAYLTSILQVTARATGSALDAMTQETHMTTYKDAHAIPPDSTFPENGAFIHGLFIEGARWPFGDEVEEPYEFGGAKVGGFLLESRLKELMPPVPVVYVKAVLVQPSWEPSAVGYLRHVDDVYEAPVFITTARGATYVFLATLKTVVPKNKWTLTGTALMMQQDD</sequence>
<dbReference type="InterPro" id="IPR013602">
    <property type="entry name" value="Dynein_heavy_linker"/>
</dbReference>
<dbReference type="Gene3D" id="3.20.180.20">
    <property type="entry name" value="Dynein heavy chain, N-terminal domain 2"/>
    <property type="match status" value="1"/>
</dbReference>
<dbReference type="GO" id="GO:0007018">
    <property type="term" value="P:microtubule-based movement"/>
    <property type="evidence" value="ECO:0007669"/>
    <property type="project" value="InterPro"/>
</dbReference>
<dbReference type="Pfam" id="PF12780">
    <property type="entry name" value="AAA_8"/>
    <property type="match status" value="1"/>
</dbReference>
<evidence type="ECO:0000313" key="28">
    <source>
        <dbReference type="EMBL" id="CAH0371291.1"/>
    </source>
</evidence>
<dbReference type="Gene3D" id="3.40.50.300">
    <property type="entry name" value="P-loop containing nucleotide triphosphate hydrolases"/>
    <property type="match status" value="5"/>
</dbReference>
<dbReference type="InterPro" id="IPR043157">
    <property type="entry name" value="Dynein_AAA1S"/>
</dbReference>
<feature type="coiled-coil region" evidence="16">
    <location>
        <begin position="2899"/>
        <end position="2947"/>
    </location>
</feature>
<evidence type="ECO:0000256" key="4">
    <source>
        <dbReference type="ARBA" id="ARBA00022490"/>
    </source>
</evidence>
<dbReference type="InterPro" id="IPR013783">
    <property type="entry name" value="Ig-like_fold"/>
</dbReference>
<evidence type="ECO:0000313" key="29">
    <source>
        <dbReference type="Proteomes" id="UP000789595"/>
    </source>
</evidence>
<dbReference type="InterPro" id="IPR041228">
    <property type="entry name" value="Dynein_C"/>
</dbReference>
<evidence type="ECO:0000256" key="16">
    <source>
        <dbReference type="SAM" id="Coils"/>
    </source>
</evidence>
<dbReference type="SUPFAM" id="SSF81296">
    <property type="entry name" value="E set domains"/>
    <property type="match status" value="1"/>
</dbReference>
<evidence type="ECO:0000256" key="7">
    <source>
        <dbReference type="ARBA" id="ARBA00022741"/>
    </source>
</evidence>
<dbReference type="GO" id="GO:0045505">
    <property type="term" value="F:dynein intermediate chain binding"/>
    <property type="evidence" value="ECO:0007669"/>
    <property type="project" value="InterPro"/>
</dbReference>
<evidence type="ECO:0000256" key="8">
    <source>
        <dbReference type="ARBA" id="ARBA00022840"/>
    </source>
</evidence>
<evidence type="ECO:0000256" key="5">
    <source>
        <dbReference type="ARBA" id="ARBA00022701"/>
    </source>
</evidence>
<comment type="similarity">
    <text evidence="2">Belongs to the dynein heavy chain family.</text>
</comment>
<dbReference type="InterPro" id="IPR015915">
    <property type="entry name" value="Kelch-typ_b-propeller"/>
</dbReference>
<evidence type="ECO:0000256" key="13">
    <source>
        <dbReference type="ARBA" id="ARBA00023212"/>
    </source>
</evidence>
<dbReference type="FunFam" id="1.20.920.30:FF:000002">
    <property type="entry name" value="Dynein axonemal heavy chain 3"/>
    <property type="match status" value="1"/>
</dbReference>
<evidence type="ECO:0000259" key="25">
    <source>
        <dbReference type="Pfam" id="PF17857"/>
    </source>
</evidence>
<feature type="domain" description="Dynein heavy chain linker" evidence="19">
    <location>
        <begin position="823"/>
        <end position="1240"/>
    </location>
</feature>
<evidence type="ECO:0000256" key="9">
    <source>
        <dbReference type="ARBA" id="ARBA00023017"/>
    </source>
</evidence>
<feature type="domain" description="Dynein heavy chain AAA lid" evidence="26">
    <location>
        <begin position="3703"/>
        <end position="3850"/>
    </location>
</feature>
<dbReference type="InterPro" id="IPR041589">
    <property type="entry name" value="DNAH3_AAA_lid_1"/>
</dbReference>
<dbReference type="InterPro" id="IPR042219">
    <property type="entry name" value="AAA_lid_11_sf"/>
</dbReference>
<evidence type="ECO:0000259" key="17">
    <source>
        <dbReference type="Pfam" id="PF01833"/>
    </source>
</evidence>
<dbReference type="Pfam" id="PF24681">
    <property type="entry name" value="Kelch_KLHDC2_KLHL20_DRC7"/>
    <property type="match status" value="1"/>
</dbReference>
<dbReference type="InterPro" id="IPR027417">
    <property type="entry name" value="P-loop_NTPase"/>
</dbReference>
<dbReference type="OrthoDB" id="424310at2759"/>
<dbReference type="EMBL" id="CAKKNE010000003">
    <property type="protein sequence ID" value="CAH0371291.1"/>
    <property type="molecule type" value="Genomic_DNA"/>
</dbReference>
<dbReference type="SUPFAM" id="SSF52540">
    <property type="entry name" value="P-loop containing nucleoside triphosphate hydrolases"/>
    <property type="match status" value="4"/>
</dbReference>
<dbReference type="Pfam" id="PF12781">
    <property type="entry name" value="AAA_9"/>
    <property type="match status" value="1"/>
</dbReference>
<dbReference type="InterPro" id="IPR026983">
    <property type="entry name" value="DHC"/>
</dbReference>
<dbReference type="Gene3D" id="1.20.920.30">
    <property type="match status" value="1"/>
</dbReference>
<evidence type="ECO:0000256" key="1">
    <source>
        <dbReference type="ARBA" id="ARBA00004430"/>
    </source>
</evidence>
<dbReference type="Gene3D" id="1.10.472.130">
    <property type="match status" value="1"/>
</dbReference>
<name>A0A8J2X268_9STRA</name>
<dbReference type="PANTHER" id="PTHR45703">
    <property type="entry name" value="DYNEIN HEAVY CHAIN"/>
    <property type="match status" value="1"/>
</dbReference>
<dbReference type="GO" id="GO:0051959">
    <property type="term" value="F:dynein light intermediate chain binding"/>
    <property type="evidence" value="ECO:0007669"/>
    <property type="project" value="InterPro"/>
</dbReference>
<evidence type="ECO:0000259" key="24">
    <source>
        <dbReference type="Pfam" id="PF17852"/>
    </source>
</evidence>
<keyword evidence="3" id="KW-0880">Kelch repeat</keyword>
<evidence type="ECO:0000256" key="12">
    <source>
        <dbReference type="ARBA" id="ARBA00023175"/>
    </source>
</evidence>
<dbReference type="Gene3D" id="1.10.8.1220">
    <property type="match status" value="1"/>
</dbReference>
<keyword evidence="10 16" id="KW-0175">Coiled coil</keyword>
<dbReference type="Gene3D" id="1.20.1270.280">
    <property type="match status" value="1"/>
</dbReference>
<evidence type="ECO:0000259" key="27">
    <source>
        <dbReference type="Pfam" id="PF18199"/>
    </source>
</evidence>
<proteinExistence type="inferred from homology"/>
<evidence type="ECO:0000259" key="21">
    <source>
        <dbReference type="Pfam" id="PF12777"/>
    </source>
</evidence>
<dbReference type="Pfam" id="PF18199">
    <property type="entry name" value="Dynein_C"/>
    <property type="match status" value="1"/>
</dbReference>
<dbReference type="InterPro" id="IPR041658">
    <property type="entry name" value="AAA_lid_11"/>
</dbReference>
<dbReference type="Gene3D" id="2.120.10.80">
    <property type="entry name" value="Kelch-type beta propeller"/>
    <property type="match status" value="2"/>
</dbReference>
<evidence type="ECO:0000259" key="19">
    <source>
        <dbReference type="Pfam" id="PF08393"/>
    </source>
</evidence>
<dbReference type="CDD" id="cd00603">
    <property type="entry name" value="IPT_PCSR"/>
    <property type="match status" value="1"/>
</dbReference>
<feature type="domain" description="Dynein heavy chain coiled coil stalk" evidence="21">
    <location>
        <begin position="2666"/>
        <end position="3016"/>
    </location>
</feature>
<keyword evidence="13" id="KW-0206">Cytoskeleton</keyword>
<keyword evidence="7" id="KW-0547">Nucleotide-binding</keyword>
<feature type="domain" description="IPT/TIG" evidence="17">
    <location>
        <begin position="363"/>
        <end position="437"/>
    </location>
</feature>
<keyword evidence="5" id="KW-0493">Microtubule</keyword>
<evidence type="ECO:0000259" key="18">
    <source>
        <dbReference type="Pfam" id="PF03028"/>
    </source>
</evidence>
<dbReference type="PANTHER" id="PTHR45703:SF8">
    <property type="entry name" value="DYNEINS HEAVY CHAIN"/>
    <property type="match status" value="1"/>
</dbReference>
<dbReference type="GO" id="GO:0008569">
    <property type="term" value="F:minus-end-directed microtubule motor activity"/>
    <property type="evidence" value="ECO:0007669"/>
    <property type="project" value="InterPro"/>
</dbReference>
<dbReference type="Pfam" id="PF17857">
    <property type="entry name" value="AAA_lid_1"/>
    <property type="match status" value="1"/>
</dbReference>
<evidence type="ECO:0000256" key="3">
    <source>
        <dbReference type="ARBA" id="ARBA00022441"/>
    </source>
</evidence>
<evidence type="ECO:0000256" key="6">
    <source>
        <dbReference type="ARBA" id="ARBA00022737"/>
    </source>
</evidence>
<organism evidence="28 29">
    <name type="scientific">Pelagomonas calceolata</name>
    <dbReference type="NCBI Taxonomy" id="35677"/>
    <lineage>
        <taxon>Eukaryota</taxon>
        <taxon>Sar</taxon>
        <taxon>Stramenopiles</taxon>
        <taxon>Ochrophyta</taxon>
        <taxon>Pelagophyceae</taxon>
        <taxon>Pelagomonadales</taxon>
        <taxon>Pelagomonadaceae</taxon>
        <taxon>Pelagomonas</taxon>
    </lineage>
</organism>
<evidence type="ECO:0000259" key="26">
    <source>
        <dbReference type="Pfam" id="PF18198"/>
    </source>
</evidence>
<dbReference type="Pfam" id="PF00630">
    <property type="entry name" value="Filamin"/>
    <property type="match status" value="1"/>
</dbReference>
<dbReference type="Gene3D" id="3.10.490.20">
    <property type="match status" value="1"/>
</dbReference>
<dbReference type="InterPro" id="IPR001298">
    <property type="entry name" value="Filamin/ABP280_rpt"/>
</dbReference>
<keyword evidence="11" id="KW-0969">Cilium</keyword>
<dbReference type="Pfam" id="PF03028">
    <property type="entry name" value="Dynein_heavy"/>
    <property type="match status" value="1"/>
</dbReference>
<keyword evidence="8" id="KW-0067">ATP-binding</keyword>
<dbReference type="Pfam" id="PF18198">
    <property type="entry name" value="AAA_lid_11"/>
    <property type="match status" value="1"/>
</dbReference>
<keyword evidence="14" id="KW-0966">Cell projection</keyword>
<accession>A0A8J2X268</accession>
<dbReference type="FunFam" id="3.40.50.300:FF:000738">
    <property type="entry name" value="Dynein heavy chain axonemal"/>
    <property type="match status" value="1"/>
</dbReference>
<feature type="domain" description="Dynein heavy chain AAA 5 extension" evidence="24">
    <location>
        <begin position="1896"/>
        <end position="2016"/>
    </location>
</feature>
<evidence type="ECO:0000256" key="11">
    <source>
        <dbReference type="ARBA" id="ARBA00023069"/>
    </source>
</evidence>
<dbReference type="InterPro" id="IPR041466">
    <property type="entry name" value="Dynein_AAA5_ext"/>
</dbReference>
<dbReference type="Gene3D" id="1.20.140.100">
    <property type="entry name" value="Dynein heavy chain, N-terminal domain 2"/>
    <property type="match status" value="1"/>
</dbReference>
<comment type="subcellular location">
    <subcellularLocation>
        <location evidence="1">Cytoplasm</location>
        <location evidence="1">Cytoskeleton</location>
        <location evidence="1">Cilium axoneme</location>
    </subcellularLocation>
</comment>
<dbReference type="SMART" id="SM00557">
    <property type="entry name" value="IG_FLMN"/>
    <property type="match status" value="1"/>
</dbReference>
<feature type="domain" description="Dynein heavy chain hydrolytic ATP-binding dynein motor region" evidence="20">
    <location>
        <begin position="1410"/>
        <end position="1736"/>
    </location>
</feature>
<dbReference type="FunFam" id="1.10.8.710:FF:000007">
    <property type="entry name" value="Putative dynein heavy chain"/>
    <property type="match status" value="1"/>
</dbReference>
<dbReference type="InterPro" id="IPR024317">
    <property type="entry name" value="Dynein_heavy_chain_D4_dom"/>
</dbReference>
<protein>
    <submittedName>
        <fullName evidence="28">Uncharacterized protein</fullName>
    </submittedName>
</protein>
<keyword evidence="12" id="KW-0505">Motor protein</keyword>
<evidence type="ECO:0000256" key="15">
    <source>
        <dbReference type="PROSITE-ProRule" id="PRU00087"/>
    </source>
</evidence>
<dbReference type="InterPro" id="IPR043160">
    <property type="entry name" value="Dynein_C_barrel"/>
</dbReference>
<feature type="domain" description="Dynein heavy chain AAA module D4" evidence="22">
    <location>
        <begin position="2386"/>
        <end position="2652"/>
    </location>
</feature>
<dbReference type="GO" id="GO:0005874">
    <property type="term" value="C:microtubule"/>
    <property type="evidence" value="ECO:0007669"/>
    <property type="project" value="UniProtKB-KW"/>
</dbReference>
<dbReference type="GO" id="GO:0005930">
    <property type="term" value="C:axoneme"/>
    <property type="evidence" value="ECO:0007669"/>
    <property type="project" value="UniProtKB-SubCell"/>
</dbReference>
<keyword evidence="9" id="KW-0243">Dynein</keyword>
<evidence type="ECO:0000259" key="20">
    <source>
        <dbReference type="Pfam" id="PF12774"/>
    </source>
</evidence>
<feature type="domain" description="Dynein heavy chain region D6 P-loop" evidence="18">
    <location>
        <begin position="3551"/>
        <end position="3670"/>
    </location>
</feature>
<feature type="domain" description="Dynein heavy chain 3 AAA+ lid" evidence="25">
    <location>
        <begin position="2240"/>
        <end position="2330"/>
    </location>
</feature>
<dbReference type="Proteomes" id="UP000789595">
    <property type="component" value="Unassembled WGS sequence"/>
</dbReference>
<dbReference type="Gene3D" id="1.20.920.20">
    <property type="match status" value="1"/>
</dbReference>
<feature type="repeat" description="Filamin" evidence="15">
    <location>
        <begin position="453"/>
        <end position="598"/>
    </location>
</feature>
<dbReference type="FunFam" id="3.40.50.300:FF:001275">
    <property type="entry name" value="Dynein heavy chain, putative"/>
    <property type="match status" value="1"/>
</dbReference>
<dbReference type="Gene3D" id="1.20.58.1120">
    <property type="match status" value="1"/>
</dbReference>
<dbReference type="InterPro" id="IPR002909">
    <property type="entry name" value="IPT_dom"/>
</dbReference>
<dbReference type="Gene3D" id="6.10.140.1060">
    <property type="match status" value="1"/>
</dbReference>
<dbReference type="InterPro" id="IPR042222">
    <property type="entry name" value="Dynein_2_N"/>
</dbReference>
<dbReference type="PROSITE" id="PS50194">
    <property type="entry name" value="FILAMIN_REPEAT"/>
    <property type="match status" value="1"/>
</dbReference>
<comment type="caution">
    <text evidence="28">The sequence shown here is derived from an EMBL/GenBank/DDBJ whole genome shotgun (WGS) entry which is preliminary data.</text>
</comment>
<dbReference type="Gene3D" id="1.10.8.720">
    <property type="entry name" value="Region D6 of dynein motor"/>
    <property type="match status" value="1"/>
</dbReference>
<dbReference type="InterPro" id="IPR004273">
    <property type="entry name" value="Dynein_heavy_D6_P-loop"/>
</dbReference>
<keyword evidence="4" id="KW-0963">Cytoplasm</keyword>
<dbReference type="Pfam" id="PF12777">
    <property type="entry name" value="MT"/>
    <property type="match status" value="1"/>
</dbReference>
<dbReference type="InterPro" id="IPR014756">
    <property type="entry name" value="Ig_E-set"/>
</dbReference>
<reference evidence="28" key="1">
    <citation type="submission" date="2021-11" db="EMBL/GenBank/DDBJ databases">
        <authorList>
            <consortium name="Genoscope - CEA"/>
            <person name="William W."/>
        </authorList>
    </citation>
    <scope>NUCLEOTIDE SEQUENCE</scope>
</reference>
<evidence type="ECO:0000259" key="23">
    <source>
        <dbReference type="Pfam" id="PF12781"/>
    </source>
</evidence>
<dbReference type="Pfam" id="PF17852">
    <property type="entry name" value="Dynein_AAA_lid"/>
    <property type="match status" value="1"/>
</dbReference>
<feature type="domain" description="Dynein heavy chain C-terminal" evidence="27">
    <location>
        <begin position="3857"/>
        <end position="4187"/>
    </location>
</feature>
<dbReference type="GO" id="GO:0005524">
    <property type="term" value="F:ATP binding"/>
    <property type="evidence" value="ECO:0007669"/>
    <property type="project" value="UniProtKB-KW"/>
</dbReference>
<dbReference type="Pfam" id="PF08393">
    <property type="entry name" value="DHC_N2"/>
    <property type="match status" value="1"/>
</dbReference>
<dbReference type="Pfam" id="PF12775">
    <property type="entry name" value="AAA_7"/>
    <property type="match status" value="1"/>
</dbReference>
<evidence type="ECO:0000256" key="14">
    <source>
        <dbReference type="ARBA" id="ARBA00023273"/>
    </source>
</evidence>
<dbReference type="FunFam" id="3.40.50.300:FF:002141">
    <property type="entry name" value="Dynein heavy chain"/>
    <property type="match status" value="1"/>
</dbReference>
<feature type="domain" description="Dynein heavy chain ATP-binding dynein motor region" evidence="23">
    <location>
        <begin position="3059"/>
        <end position="3278"/>
    </location>
</feature>
<dbReference type="Gene3D" id="1.10.8.710">
    <property type="match status" value="1"/>
</dbReference>
<evidence type="ECO:0000256" key="2">
    <source>
        <dbReference type="ARBA" id="ARBA00008887"/>
    </source>
</evidence>
<dbReference type="InterPro" id="IPR035699">
    <property type="entry name" value="AAA_6"/>
</dbReference>
<dbReference type="Gene3D" id="2.60.40.10">
    <property type="entry name" value="Immunoglobulins"/>
    <property type="match status" value="2"/>
</dbReference>
<keyword evidence="6" id="KW-0677">Repeat</keyword>
<dbReference type="InterPro" id="IPR024743">
    <property type="entry name" value="Dynein_HC_stalk"/>
</dbReference>
<dbReference type="InterPro" id="IPR035706">
    <property type="entry name" value="AAA_9"/>
</dbReference>
<dbReference type="Gene3D" id="1.10.287.2620">
    <property type="match status" value="1"/>
</dbReference>
<dbReference type="InterPro" id="IPR042228">
    <property type="entry name" value="Dynein_linker_3"/>
</dbReference>
<dbReference type="GO" id="GO:0030286">
    <property type="term" value="C:dynein complex"/>
    <property type="evidence" value="ECO:0007669"/>
    <property type="project" value="UniProtKB-KW"/>
</dbReference>
<evidence type="ECO:0000256" key="10">
    <source>
        <dbReference type="ARBA" id="ARBA00023054"/>
    </source>
</evidence>
<dbReference type="FunFam" id="3.40.50.300:FF:000049">
    <property type="entry name" value="Dynein, axonemal, heavy chain 5"/>
    <property type="match status" value="1"/>
</dbReference>
<evidence type="ECO:0000259" key="22">
    <source>
        <dbReference type="Pfam" id="PF12780"/>
    </source>
</evidence>
<gene>
    <name evidence="28" type="ORF">PECAL_3P12240</name>
</gene>
<dbReference type="InterPro" id="IPR017868">
    <property type="entry name" value="Filamin/ABP280_repeat-like"/>
</dbReference>
<dbReference type="FunFam" id="1.10.287.2620:FF:000001">
    <property type="entry name" value="Cytoplasmic dynein heavy chain 1"/>
    <property type="match status" value="1"/>
</dbReference>
<keyword evidence="29" id="KW-1185">Reference proteome</keyword>